<organism evidence="2 3">
    <name type="scientific">Haloglomus irregulare</name>
    <dbReference type="NCBI Taxonomy" id="2234134"/>
    <lineage>
        <taxon>Archaea</taxon>
        <taxon>Methanobacteriati</taxon>
        <taxon>Methanobacteriota</taxon>
        <taxon>Stenosarchaea group</taxon>
        <taxon>Halobacteria</taxon>
        <taxon>Halobacteriales</taxon>
        <taxon>Natronomonadaceae</taxon>
        <taxon>Haloglomus</taxon>
    </lineage>
</organism>
<proteinExistence type="predicted"/>
<feature type="region of interest" description="Disordered" evidence="1">
    <location>
        <begin position="74"/>
        <end position="128"/>
    </location>
</feature>
<comment type="caution">
    <text evidence="2">The sequence shown here is derived from an EMBL/GenBank/DDBJ whole genome shotgun (WGS) entry which is preliminary data.</text>
</comment>
<dbReference type="AlphaFoldDB" id="A0A554NCQ5"/>
<dbReference type="Pfam" id="PF09826">
    <property type="entry name" value="Beta_propel"/>
    <property type="match status" value="1"/>
</dbReference>
<dbReference type="InterPro" id="IPR019198">
    <property type="entry name" value="Beta_propeller_containing"/>
</dbReference>
<dbReference type="EMBL" id="QMDX01000002">
    <property type="protein sequence ID" value="TSD15148.1"/>
    <property type="molecule type" value="Genomic_DNA"/>
</dbReference>
<evidence type="ECO:0000256" key="1">
    <source>
        <dbReference type="SAM" id="MobiDB-lite"/>
    </source>
</evidence>
<dbReference type="RefSeq" id="WP_144260988.1">
    <property type="nucleotide sequence ID" value="NZ_QMDX01000002.1"/>
</dbReference>
<reference evidence="2 3" key="1">
    <citation type="submission" date="2018-06" db="EMBL/GenBank/DDBJ databases">
        <title>Natronomonas sp. F16-60 a new haloarchaeon isolated from a solar saltern of Isla Cristina, Huelva, Spain.</title>
        <authorList>
            <person name="Duran-Viseras A."/>
            <person name="Sanchez-Porro C."/>
            <person name="Ventosa A."/>
        </authorList>
    </citation>
    <scope>NUCLEOTIDE SEQUENCE [LARGE SCALE GENOMIC DNA]</scope>
    <source>
        <strain evidence="2 3">F16-60</strain>
    </source>
</reference>
<dbReference type="OrthoDB" id="28968at2157"/>
<evidence type="ECO:0000313" key="2">
    <source>
        <dbReference type="EMBL" id="TSD15148.1"/>
    </source>
</evidence>
<accession>A0A554NCQ5</accession>
<sequence length="701" mass="73988">MLPRTVGLVVLVLGASITGAITLADQGATPGDGTGDGLAPASAANGSTAGSEAALGLTTSDSTESFRAYVSRAQRVSGAGHGGPVERRRPVRTTATPVETAATDVSLDAGASAEGGDGAAGGSASPRVGTTTVQVTGVDEPDVVKTVGDRFYVQRAPRRGDGGTSVVAATPPADATVTAVLNRSGRMLVGDGRVVMLPDRQRVRRPVEPRPEPRPDPVGGTVSAIGAAADAVLSDGDDEASAAPARTLTGYDVSDPDAPAATWEREVKGRIVSARLADGRVLLVVANDLPARGESCQVQPLGDVSVPCTEVRHPDRPVAADVSYSVLSLSATDGAVRERTTFLGSRDATVHVSPDAVYATYTTTERRAALRTDYLLDSEVLPADVRERLRTVRGYDLSPAAEREEVEATVRGWLGTLAPAERERAAERLREGWQSYLRDNRRDATTTHIVRFPVDDLDATATGSVPGEVLNQFSFDVHEGHLRVATTVGERLPRVQSANDAYVLDAATLERTGAVTGMSPGQRVYGVRFDGDRGYVVTFRQVDPLHVLDLSNPSSPTEEGAVKLPGYSSYLHPLGEDRVLGIGEEGGRVKAVVFDVSDPAEPRVETSRLLDARWSAVSRTHHAFTHDPRHDVAFLPTPAGGYVLSTDDLATERRVAVDDPRRARYVGDHLFVFGAGRAVVLNETDWSRTTTVDLTGAPGTA</sequence>
<name>A0A554NCQ5_9EURY</name>
<evidence type="ECO:0000313" key="3">
    <source>
        <dbReference type="Proteomes" id="UP000319894"/>
    </source>
</evidence>
<protein>
    <recommendedName>
        <fullName evidence="4">Secreted protein containing C-terminal beta-propeller domain</fullName>
    </recommendedName>
</protein>
<keyword evidence="3" id="KW-1185">Reference proteome</keyword>
<dbReference type="InParanoid" id="A0A554NCQ5"/>
<evidence type="ECO:0008006" key="4">
    <source>
        <dbReference type="Google" id="ProtNLM"/>
    </source>
</evidence>
<dbReference type="Proteomes" id="UP000319894">
    <property type="component" value="Unassembled WGS sequence"/>
</dbReference>
<feature type="compositionally biased region" description="Low complexity" evidence="1">
    <location>
        <begin position="92"/>
        <end position="112"/>
    </location>
</feature>
<gene>
    <name evidence="2" type="ORF">DP107_04650</name>
</gene>